<evidence type="ECO:0000256" key="9">
    <source>
        <dbReference type="ARBA" id="ARBA00023237"/>
    </source>
</evidence>
<name>A0A2C6DB65_9GAMM</name>
<evidence type="ECO:0000256" key="14">
    <source>
        <dbReference type="SAM" id="SignalP"/>
    </source>
</evidence>
<evidence type="ECO:0000256" key="8">
    <source>
        <dbReference type="ARBA" id="ARBA00023136"/>
    </source>
</evidence>
<keyword evidence="18" id="KW-1185">Reference proteome</keyword>
<evidence type="ECO:0000259" key="16">
    <source>
        <dbReference type="Pfam" id="PF07715"/>
    </source>
</evidence>
<keyword evidence="7 11" id="KW-0798">TonB box</keyword>
<keyword evidence="6 14" id="KW-0732">Signal</keyword>
<dbReference type="GO" id="GO:0009279">
    <property type="term" value="C:cell outer membrane"/>
    <property type="evidence" value="ECO:0007669"/>
    <property type="project" value="UniProtKB-SubCell"/>
</dbReference>
<dbReference type="Gene3D" id="2.170.130.10">
    <property type="entry name" value="TonB-dependent receptor, plug domain"/>
    <property type="match status" value="1"/>
</dbReference>
<dbReference type="Proteomes" id="UP000224974">
    <property type="component" value="Unassembled WGS sequence"/>
</dbReference>
<dbReference type="InterPro" id="IPR010949">
    <property type="entry name" value="TonB_Hb/transfer/lactofer_rcpt"/>
</dbReference>
<dbReference type="SUPFAM" id="SSF56935">
    <property type="entry name" value="Porins"/>
    <property type="match status" value="1"/>
</dbReference>
<keyword evidence="9 10" id="KW-0998">Cell outer membrane</keyword>
<evidence type="ECO:0000256" key="2">
    <source>
        <dbReference type="ARBA" id="ARBA00009810"/>
    </source>
</evidence>
<reference evidence="18" key="1">
    <citation type="submission" date="2017-09" db="EMBL/GenBank/DDBJ databases">
        <title>FDA dAtabase for Regulatory Grade micrObial Sequences (FDA-ARGOS): Supporting development and validation of Infectious Disease Dx tests.</title>
        <authorList>
            <person name="Minogue T."/>
            <person name="Wolcott M."/>
            <person name="Wasieloski L."/>
            <person name="Aguilar W."/>
            <person name="Moore D."/>
            <person name="Tallon L."/>
            <person name="Sadzewicz L."/>
            <person name="Ott S."/>
            <person name="Zhao X."/>
            <person name="Nagaraj S."/>
            <person name="Vavikolanu K."/>
            <person name="Aluvathingal J."/>
            <person name="Nadendla S."/>
            <person name="Sichtig H."/>
        </authorList>
    </citation>
    <scope>NUCLEOTIDE SEQUENCE [LARGE SCALE GENOMIC DNA]</scope>
    <source>
        <strain evidence="18">FDAARGOS_387</strain>
    </source>
</reference>
<feature type="region of interest" description="Disordered" evidence="13">
    <location>
        <begin position="253"/>
        <end position="277"/>
    </location>
</feature>
<keyword evidence="4 10" id="KW-1134">Transmembrane beta strand</keyword>
<keyword evidence="8 10" id="KW-0472">Membrane</keyword>
<keyword evidence="17" id="KW-0675">Receptor</keyword>
<dbReference type="NCBIfam" id="TIGR01786">
    <property type="entry name" value="TonB-hemlactrns"/>
    <property type="match status" value="1"/>
</dbReference>
<feature type="signal peptide" evidence="14">
    <location>
        <begin position="1"/>
        <end position="26"/>
    </location>
</feature>
<feature type="short sequence motif" description="TonB box" evidence="11">
    <location>
        <begin position="36"/>
        <end position="42"/>
    </location>
</feature>
<evidence type="ECO:0000256" key="13">
    <source>
        <dbReference type="SAM" id="MobiDB-lite"/>
    </source>
</evidence>
<comment type="subcellular location">
    <subcellularLocation>
        <location evidence="1 10">Cell outer membrane</location>
        <topology evidence="1 10">Multi-pass membrane protein</topology>
    </subcellularLocation>
</comment>
<dbReference type="InterPro" id="IPR011276">
    <property type="entry name" value="TonB_haem/Hb_rcpt"/>
</dbReference>
<dbReference type="CDD" id="cd01347">
    <property type="entry name" value="ligand_gated_channel"/>
    <property type="match status" value="1"/>
</dbReference>
<gene>
    <name evidence="17" type="ORF">CRN84_03485</name>
</gene>
<keyword evidence="3 10" id="KW-0813">Transport</keyword>
<evidence type="ECO:0000313" key="17">
    <source>
        <dbReference type="EMBL" id="PHI28456.1"/>
    </source>
</evidence>
<evidence type="ECO:0000256" key="12">
    <source>
        <dbReference type="RuleBase" id="RU003357"/>
    </source>
</evidence>
<dbReference type="InterPro" id="IPR039426">
    <property type="entry name" value="TonB-dep_rcpt-like"/>
</dbReference>
<dbReference type="InterPro" id="IPR000531">
    <property type="entry name" value="Beta-barrel_TonB"/>
</dbReference>
<dbReference type="PROSITE" id="PS00430">
    <property type="entry name" value="TONB_DEPENDENT_REC_1"/>
    <property type="match status" value="1"/>
</dbReference>
<dbReference type="Pfam" id="PF00593">
    <property type="entry name" value="TonB_dep_Rec_b-barrel"/>
    <property type="match status" value="1"/>
</dbReference>
<sequence length="675" mass="74345">MESCSMLRLSSLSIAIICALPVVANAQTNSSKNTETMTVTATGNDRNAFEAPMMVTIVDANAPENLAANSAADLLRSIPGITITGTGRSNGQDINMRGYDKRGVLTLVDGIRQGTDTGHLNGIFLDPALIKRVEVVRGPAAQLYGSGALGGVISFETVDAKDLLRPGEQGGVRLFTSGATLDHSQSMGLTTFGRTESFDGLFSANYRDKGNLRLSNGETAPNDEQIGSMLAKGTWNIDDAQSLSTNLRYYNNDAREPKNPQNLQPNGTKTDVMTDRTTENKDAQLVYKINPADMDWLNASTRIYYSETQINSDPTGGKSEDRKQKTEGIKVDNRSRFLQESFAPSQLTYGAETYKQKQTPSGATTSFPDAEIRFASGWLQDEITLRDLPVSFIGAIRYDDYKAESSGYENITADKWSPKVAMSIFPTEWLSLFASYAEAFRAPTMGEMYNDSLHFSMGPNMNNYWKPNPNLKPETNATQEVGFGLRFDNVLLADDDLKFKASYFGTKAEDYISTNVNMQVGYRPGVGVICAPCETTSVNIPNAKIWGWDMMMDYQSRFFDLSVAYNRTSGKNDDTGEWLSTVNPDTVSTRLNVPLGNTNAAVGWMGIFADRINDTPTPQRGYATHDFYISYKPEILSDRLTTSVVIGNAFDKEYYAPNGALQDGRNLKLFASYQF</sequence>
<dbReference type="InterPro" id="IPR012910">
    <property type="entry name" value="Plug_dom"/>
</dbReference>
<dbReference type="NCBIfam" id="TIGR01785">
    <property type="entry name" value="TonB-hemin"/>
    <property type="match status" value="1"/>
</dbReference>
<evidence type="ECO:0000256" key="6">
    <source>
        <dbReference type="ARBA" id="ARBA00022729"/>
    </source>
</evidence>
<dbReference type="Pfam" id="PF07715">
    <property type="entry name" value="Plug"/>
    <property type="match status" value="1"/>
</dbReference>
<evidence type="ECO:0000256" key="1">
    <source>
        <dbReference type="ARBA" id="ARBA00004571"/>
    </source>
</evidence>
<protein>
    <submittedName>
        <fullName evidence="17">TonB-dependent receptor</fullName>
    </submittedName>
</protein>
<dbReference type="InterPro" id="IPR010916">
    <property type="entry name" value="TonB_box_CS"/>
</dbReference>
<feature type="domain" description="TonB-dependent receptor plug" evidence="16">
    <location>
        <begin position="49"/>
        <end position="152"/>
    </location>
</feature>
<evidence type="ECO:0000259" key="15">
    <source>
        <dbReference type="Pfam" id="PF00593"/>
    </source>
</evidence>
<evidence type="ECO:0000256" key="3">
    <source>
        <dbReference type="ARBA" id="ARBA00022448"/>
    </source>
</evidence>
<feature type="compositionally biased region" description="Polar residues" evidence="13">
    <location>
        <begin position="259"/>
        <end position="271"/>
    </location>
</feature>
<evidence type="ECO:0000256" key="10">
    <source>
        <dbReference type="PROSITE-ProRule" id="PRU01360"/>
    </source>
</evidence>
<dbReference type="AlphaFoldDB" id="A0A2C6DB65"/>
<feature type="chain" id="PRO_5013310640" evidence="14">
    <location>
        <begin position="27"/>
        <end position="675"/>
    </location>
</feature>
<dbReference type="STRING" id="1111728.GCA_000427805_02034"/>
<feature type="region of interest" description="Disordered" evidence="13">
    <location>
        <begin position="308"/>
        <end position="328"/>
    </location>
</feature>
<evidence type="ECO:0000256" key="7">
    <source>
        <dbReference type="ARBA" id="ARBA00023077"/>
    </source>
</evidence>
<feature type="compositionally biased region" description="Basic and acidic residues" evidence="13">
    <location>
        <begin position="318"/>
        <end position="328"/>
    </location>
</feature>
<dbReference type="PANTHER" id="PTHR30069">
    <property type="entry name" value="TONB-DEPENDENT OUTER MEMBRANE RECEPTOR"/>
    <property type="match status" value="1"/>
</dbReference>
<accession>A0A2C6DB65</accession>
<dbReference type="InterPro" id="IPR036942">
    <property type="entry name" value="Beta-barrel_TonB_sf"/>
</dbReference>
<dbReference type="GO" id="GO:0015232">
    <property type="term" value="F:heme transmembrane transporter activity"/>
    <property type="evidence" value="ECO:0007669"/>
    <property type="project" value="InterPro"/>
</dbReference>
<feature type="domain" description="TonB-dependent receptor-like beta-barrel" evidence="15">
    <location>
        <begin position="235"/>
        <end position="644"/>
    </location>
</feature>
<dbReference type="InterPro" id="IPR037066">
    <property type="entry name" value="Plug_dom_sf"/>
</dbReference>
<evidence type="ECO:0000256" key="4">
    <source>
        <dbReference type="ARBA" id="ARBA00022452"/>
    </source>
</evidence>
<dbReference type="PROSITE" id="PS52016">
    <property type="entry name" value="TONB_DEPENDENT_REC_3"/>
    <property type="match status" value="1"/>
</dbReference>
<dbReference type="PANTHER" id="PTHR30069:SF41">
    <property type="entry name" value="HEME_HEMOPEXIN UTILIZATION PROTEIN C"/>
    <property type="match status" value="1"/>
</dbReference>
<comment type="caution">
    <text evidence="17">The sequence shown here is derived from an EMBL/GenBank/DDBJ whole genome shotgun (WGS) entry which is preliminary data.</text>
</comment>
<evidence type="ECO:0000256" key="5">
    <source>
        <dbReference type="ARBA" id="ARBA00022692"/>
    </source>
</evidence>
<dbReference type="GO" id="GO:0015344">
    <property type="term" value="F:siderophore uptake transmembrane transporter activity"/>
    <property type="evidence" value="ECO:0007669"/>
    <property type="project" value="TreeGrafter"/>
</dbReference>
<dbReference type="GO" id="GO:0044718">
    <property type="term" value="P:siderophore transmembrane transport"/>
    <property type="evidence" value="ECO:0007669"/>
    <property type="project" value="TreeGrafter"/>
</dbReference>
<keyword evidence="5 10" id="KW-0812">Transmembrane</keyword>
<proteinExistence type="inferred from homology"/>
<dbReference type="EMBL" id="PDDX01000001">
    <property type="protein sequence ID" value="PHI28456.1"/>
    <property type="molecule type" value="Genomic_DNA"/>
</dbReference>
<organism evidence="17 18">
    <name type="scientific">Budvicia aquatica</name>
    <dbReference type="NCBI Taxonomy" id="82979"/>
    <lineage>
        <taxon>Bacteria</taxon>
        <taxon>Pseudomonadati</taxon>
        <taxon>Pseudomonadota</taxon>
        <taxon>Gammaproteobacteria</taxon>
        <taxon>Enterobacterales</taxon>
        <taxon>Budviciaceae</taxon>
        <taxon>Budvicia</taxon>
    </lineage>
</organism>
<dbReference type="Gene3D" id="2.40.170.20">
    <property type="entry name" value="TonB-dependent receptor, beta-barrel domain"/>
    <property type="match status" value="1"/>
</dbReference>
<evidence type="ECO:0000313" key="18">
    <source>
        <dbReference type="Proteomes" id="UP000224974"/>
    </source>
</evidence>
<dbReference type="OrthoDB" id="6046653at2"/>
<comment type="similarity">
    <text evidence="2 10 12">Belongs to the TonB-dependent receptor family.</text>
</comment>
<evidence type="ECO:0000256" key="11">
    <source>
        <dbReference type="PROSITE-ProRule" id="PRU10143"/>
    </source>
</evidence>